<dbReference type="EC" id="2.5.1.74" evidence="8 9"/>
<keyword evidence="5 8" id="KW-0812">Transmembrane</keyword>
<feature type="transmembrane region" description="Helical" evidence="8">
    <location>
        <begin position="244"/>
        <end position="265"/>
    </location>
</feature>
<sequence length="311" mass="31156">MATAKDWVEGARPKTLPAAIAPVLAGTGAAAGVGGFDGVAAVLCALLALALQVAVNFANDYSDGVRGTDDVRTGPMRLVGSGAATAGQVKRAALLTGAVAALLGVALCAWTGRWWLLAVGAACLVAAWGYTGGRRPYGYLGLGEVMVFVFFGLVATAGTTYAQAGTVTVGTWCAAVAVGSLACALLMANNLRDRAEDAVVGKRTLAVRLGEDRSRRVFGAMVLLPYPAAAVAALAGLGTPGLPMALAPLLVLTSLPVALALARLVRHGVAGPALIGVLRDVGRLELMVAVAFALGLWWGGSGGFGSGFGVG</sequence>
<dbReference type="InterPro" id="IPR044878">
    <property type="entry name" value="UbiA_sf"/>
</dbReference>
<protein>
    <recommendedName>
        <fullName evidence="8 9">1,4-dihydroxy-2-naphthoate octaprenyltransferase</fullName>
        <shortName evidence="8">DHNA-octaprenyltransferase</shortName>
        <ecNumber evidence="8 9">2.5.1.74</ecNumber>
    </recommendedName>
</protein>
<comment type="function">
    <text evidence="8">Conversion of 1,4-dihydroxy-2-naphthoate (DHNA) to demethylmenaquinone (DMK).</text>
</comment>
<dbReference type="CDD" id="cd13962">
    <property type="entry name" value="PT_UbiA_UBIAD1"/>
    <property type="match status" value="1"/>
</dbReference>
<evidence type="ECO:0000313" key="11">
    <source>
        <dbReference type="Proteomes" id="UP000313849"/>
    </source>
</evidence>
<feature type="transmembrane region" description="Helical" evidence="8">
    <location>
        <begin position="137"/>
        <end position="157"/>
    </location>
</feature>
<dbReference type="GO" id="GO:0009234">
    <property type="term" value="P:menaquinone biosynthetic process"/>
    <property type="evidence" value="ECO:0007669"/>
    <property type="project" value="UniProtKB-UniRule"/>
</dbReference>
<dbReference type="PANTHER" id="PTHR13929">
    <property type="entry name" value="1,4-DIHYDROXY-2-NAPHTHOATE OCTAPRENYLTRANSFERASE"/>
    <property type="match status" value="1"/>
</dbReference>
<evidence type="ECO:0000313" key="10">
    <source>
        <dbReference type="EMBL" id="TNU76751.1"/>
    </source>
</evidence>
<gene>
    <name evidence="8" type="primary">menA</name>
    <name evidence="10" type="ORF">FH969_02430</name>
</gene>
<dbReference type="GO" id="GO:0042371">
    <property type="term" value="P:vitamin K biosynthetic process"/>
    <property type="evidence" value="ECO:0007669"/>
    <property type="project" value="TreeGrafter"/>
</dbReference>
<feature type="transmembrane region" description="Helical" evidence="8">
    <location>
        <begin position="40"/>
        <end position="58"/>
    </location>
</feature>
<dbReference type="AlphaFoldDB" id="A0A5C5BE43"/>
<comment type="pathway">
    <text evidence="8">Quinol/quinone metabolism; menaquinone biosynthesis; menaquinol from 1,4-dihydroxy-2-naphthoate: step 1/2.</text>
</comment>
<evidence type="ECO:0000256" key="3">
    <source>
        <dbReference type="ARBA" id="ARBA00022475"/>
    </source>
</evidence>
<organism evidence="10 11">
    <name type="scientific">Miniimonas arenae</name>
    <dbReference type="NCBI Taxonomy" id="676201"/>
    <lineage>
        <taxon>Bacteria</taxon>
        <taxon>Bacillati</taxon>
        <taxon>Actinomycetota</taxon>
        <taxon>Actinomycetes</taxon>
        <taxon>Micrococcales</taxon>
        <taxon>Beutenbergiaceae</taxon>
        <taxon>Miniimonas</taxon>
    </lineage>
</organism>
<dbReference type="UniPathway" id="UPA00079">
    <property type="reaction ID" value="UER00168"/>
</dbReference>
<dbReference type="Pfam" id="PF01040">
    <property type="entry name" value="UbiA"/>
    <property type="match status" value="1"/>
</dbReference>
<evidence type="ECO:0000256" key="4">
    <source>
        <dbReference type="ARBA" id="ARBA00022679"/>
    </source>
</evidence>
<dbReference type="NCBIfam" id="TIGR00751">
    <property type="entry name" value="menA"/>
    <property type="match status" value="1"/>
</dbReference>
<feature type="transmembrane region" description="Helical" evidence="8">
    <location>
        <begin position="169"/>
        <end position="188"/>
    </location>
</feature>
<dbReference type="Proteomes" id="UP000313849">
    <property type="component" value="Unassembled WGS sequence"/>
</dbReference>
<evidence type="ECO:0000256" key="2">
    <source>
        <dbReference type="ARBA" id="ARBA00022428"/>
    </source>
</evidence>
<feature type="transmembrane region" description="Helical" evidence="8">
    <location>
        <begin position="217"/>
        <end position="238"/>
    </location>
</feature>
<dbReference type="OrthoDB" id="9767568at2"/>
<evidence type="ECO:0000256" key="8">
    <source>
        <dbReference type="HAMAP-Rule" id="MF_01937"/>
    </source>
</evidence>
<name>A0A5C5BE43_9MICO</name>
<dbReference type="GO" id="GO:0005886">
    <property type="term" value="C:plasma membrane"/>
    <property type="evidence" value="ECO:0007669"/>
    <property type="project" value="UniProtKB-SubCell"/>
</dbReference>
<dbReference type="InterPro" id="IPR000537">
    <property type="entry name" value="UbiA_prenyltransferase"/>
</dbReference>
<dbReference type="Gene3D" id="1.10.357.140">
    <property type="entry name" value="UbiA prenyltransferase"/>
    <property type="match status" value="1"/>
</dbReference>
<evidence type="ECO:0000256" key="6">
    <source>
        <dbReference type="ARBA" id="ARBA00022989"/>
    </source>
</evidence>
<dbReference type="InterPro" id="IPR004657">
    <property type="entry name" value="MenA"/>
</dbReference>
<evidence type="ECO:0000256" key="1">
    <source>
        <dbReference type="ARBA" id="ARBA00004141"/>
    </source>
</evidence>
<accession>A0A5C5BE43</accession>
<keyword evidence="2 8" id="KW-0474">Menaquinone biosynthesis</keyword>
<dbReference type="NCBIfam" id="NF004751">
    <property type="entry name" value="PRK06080.1-3"/>
    <property type="match status" value="1"/>
</dbReference>
<dbReference type="PANTHER" id="PTHR13929:SF0">
    <property type="entry name" value="UBIA PRENYLTRANSFERASE DOMAIN-CONTAINING PROTEIN 1"/>
    <property type="match status" value="1"/>
</dbReference>
<comment type="similarity">
    <text evidence="8">Belongs to the MenA family. Type 1 subfamily.</text>
</comment>
<reference evidence="10 11" key="1">
    <citation type="submission" date="2019-06" db="EMBL/GenBank/DDBJ databases">
        <title>Draft genome sequence of Miniimonas arenae KCTC 19750T isolated from sea sand.</title>
        <authorList>
            <person name="Park S.-J."/>
        </authorList>
    </citation>
    <scope>NUCLEOTIDE SEQUENCE [LARGE SCALE GENOMIC DNA]</scope>
    <source>
        <strain evidence="10 11">KCTC 19750</strain>
    </source>
</reference>
<evidence type="ECO:0000256" key="5">
    <source>
        <dbReference type="ARBA" id="ARBA00022692"/>
    </source>
</evidence>
<keyword evidence="4 8" id="KW-0808">Transferase</keyword>
<dbReference type="HAMAP" id="MF_01937">
    <property type="entry name" value="MenA_1"/>
    <property type="match status" value="1"/>
</dbReference>
<dbReference type="EMBL" id="VENP01000004">
    <property type="protein sequence ID" value="TNU76751.1"/>
    <property type="molecule type" value="Genomic_DNA"/>
</dbReference>
<dbReference type="GO" id="GO:0046428">
    <property type="term" value="F:1,4-dihydroxy-2-naphthoate polyprenyltransferase activity"/>
    <property type="evidence" value="ECO:0007669"/>
    <property type="project" value="UniProtKB-UniRule"/>
</dbReference>
<keyword evidence="6 8" id="KW-1133">Transmembrane helix</keyword>
<keyword evidence="11" id="KW-1185">Reference proteome</keyword>
<proteinExistence type="inferred from homology"/>
<comment type="subcellular location">
    <subcellularLocation>
        <location evidence="8">Cell membrane</location>
        <topology evidence="8">Multi-pass membrane protein</topology>
    </subcellularLocation>
    <subcellularLocation>
        <location evidence="1">Membrane</location>
        <topology evidence="1">Multi-pass membrane protein</topology>
    </subcellularLocation>
</comment>
<keyword evidence="7 8" id="KW-0472">Membrane</keyword>
<feature type="transmembrane region" description="Helical" evidence="8">
    <location>
        <begin position="92"/>
        <end position="108"/>
    </location>
</feature>
<dbReference type="PIRSF" id="PIRSF005355">
    <property type="entry name" value="UBIAD1"/>
    <property type="match status" value="1"/>
</dbReference>
<evidence type="ECO:0000256" key="7">
    <source>
        <dbReference type="ARBA" id="ARBA00023136"/>
    </source>
</evidence>
<keyword evidence="3 8" id="KW-1003">Cell membrane</keyword>
<feature type="transmembrane region" description="Helical" evidence="8">
    <location>
        <begin position="114"/>
        <end position="130"/>
    </location>
</feature>
<comment type="caution">
    <text evidence="10">The sequence shown here is derived from an EMBL/GenBank/DDBJ whole genome shotgun (WGS) entry which is preliminary data.</text>
</comment>
<feature type="transmembrane region" description="Helical" evidence="8">
    <location>
        <begin position="286"/>
        <end position="308"/>
    </location>
</feature>
<evidence type="ECO:0000256" key="9">
    <source>
        <dbReference type="NCBIfam" id="TIGR00751"/>
    </source>
</evidence>
<comment type="catalytic activity">
    <reaction evidence="8">
        <text>an all-trans-polyprenyl diphosphate + 1,4-dihydroxy-2-naphthoate + H(+) = a 2-demethylmenaquinol + CO2 + diphosphate</text>
        <dbReference type="Rhea" id="RHEA:26478"/>
        <dbReference type="Rhea" id="RHEA-COMP:9563"/>
        <dbReference type="Rhea" id="RHEA-COMP:9564"/>
        <dbReference type="ChEBI" id="CHEBI:11173"/>
        <dbReference type="ChEBI" id="CHEBI:15378"/>
        <dbReference type="ChEBI" id="CHEBI:16526"/>
        <dbReference type="ChEBI" id="CHEBI:33019"/>
        <dbReference type="ChEBI" id="CHEBI:55437"/>
        <dbReference type="ChEBI" id="CHEBI:58914"/>
        <dbReference type="EC" id="2.5.1.74"/>
    </reaction>
</comment>
<dbReference type="InterPro" id="IPR026046">
    <property type="entry name" value="UBIAD1"/>
</dbReference>
<dbReference type="RefSeq" id="WP_139985852.1">
    <property type="nucleotide sequence ID" value="NZ_VENP01000004.1"/>
</dbReference>